<reference evidence="1" key="1">
    <citation type="submission" date="2020-11" db="EMBL/GenBank/DDBJ databases">
        <authorList>
            <consortium name="DOE Joint Genome Institute"/>
            <person name="Ahrendt S."/>
            <person name="Riley R."/>
            <person name="Andreopoulos W."/>
            <person name="Labutti K."/>
            <person name="Pangilinan J."/>
            <person name="Ruiz-Duenas F.J."/>
            <person name="Barrasa J.M."/>
            <person name="Sanchez-Garcia M."/>
            <person name="Camarero S."/>
            <person name="Miyauchi S."/>
            <person name="Serrano A."/>
            <person name="Linde D."/>
            <person name="Babiker R."/>
            <person name="Drula E."/>
            <person name="Ayuso-Fernandez I."/>
            <person name="Pacheco R."/>
            <person name="Padilla G."/>
            <person name="Ferreira P."/>
            <person name="Barriuso J."/>
            <person name="Kellner H."/>
            <person name="Castanera R."/>
            <person name="Alfaro M."/>
            <person name="Ramirez L."/>
            <person name="Pisabarro A.G."/>
            <person name="Kuo A."/>
            <person name="Tritt A."/>
            <person name="Lipzen A."/>
            <person name="He G."/>
            <person name="Yan M."/>
            <person name="Ng V."/>
            <person name="Cullen D."/>
            <person name="Martin F."/>
            <person name="Rosso M.-N."/>
            <person name="Henrissat B."/>
            <person name="Hibbett D."/>
            <person name="Martinez A.T."/>
            <person name="Grigoriev I.V."/>
        </authorList>
    </citation>
    <scope>NUCLEOTIDE SEQUENCE</scope>
    <source>
        <strain evidence="1">CIRM-BRFM 674</strain>
    </source>
</reference>
<dbReference type="EMBL" id="MU155245">
    <property type="protein sequence ID" value="KAF9477991.1"/>
    <property type="molecule type" value="Genomic_DNA"/>
</dbReference>
<dbReference type="Gene3D" id="3.40.50.150">
    <property type="entry name" value="Vaccinia Virus protein VP39"/>
    <property type="match status" value="1"/>
</dbReference>
<dbReference type="InterPro" id="IPR019410">
    <property type="entry name" value="Methyltransf_16"/>
</dbReference>
<organism evidence="1 2">
    <name type="scientific">Pholiota conissans</name>
    <dbReference type="NCBI Taxonomy" id="109636"/>
    <lineage>
        <taxon>Eukaryota</taxon>
        <taxon>Fungi</taxon>
        <taxon>Dikarya</taxon>
        <taxon>Basidiomycota</taxon>
        <taxon>Agaricomycotina</taxon>
        <taxon>Agaricomycetes</taxon>
        <taxon>Agaricomycetidae</taxon>
        <taxon>Agaricales</taxon>
        <taxon>Agaricineae</taxon>
        <taxon>Strophariaceae</taxon>
        <taxon>Pholiota</taxon>
    </lineage>
</organism>
<dbReference type="Pfam" id="PF10294">
    <property type="entry name" value="Methyltransf_16"/>
    <property type="match status" value="1"/>
</dbReference>
<evidence type="ECO:0000313" key="1">
    <source>
        <dbReference type="EMBL" id="KAF9477991.1"/>
    </source>
</evidence>
<dbReference type="AlphaFoldDB" id="A0A9P5Z1Y3"/>
<gene>
    <name evidence="1" type="ORF">BDN70DRAFT_74852</name>
</gene>
<evidence type="ECO:0000313" key="2">
    <source>
        <dbReference type="Proteomes" id="UP000807469"/>
    </source>
</evidence>
<proteinExistence type="predicted"/>
<dbReference type="GO" id="GO:0008757">
    <property type="term" value="F:S-adenosylmethionine-dependent methyltransferase activity"/>
    <property type="evidence" value="ECO:0007669"/>
    <property type="project" value="UniProtKB-ARBA"/>
</dbReference>
<keyword evidence="2" id="KW-1185">Reference proteome</keyword>
<comment type="caution">
    <text evidence="1">The sequence shown here is derived from an EMBL/GenBank/DDBJ whole genome shotgun (WGS) entry which is preliminary data.</text>
</comment>
<name>A0A9P5Z1Y3_9AGAR</name>
<accession>A0A9P5Z1Y3</accession>
<dbReference type="OrthoDB" id="413520at2759"/>
<protein>
    <submittedName>
        <fullName evidence="1">Uncharacterized protein</fullName>
    </submittedName>
</protein>
<sequence>MVSEIHEYPSRNPNFPHNLDIHPSAIPISAQSRLQKDAPHFEAAFGSAAQEVAILQYVIAGRVWEASYAMTLYIDPPPNLDFDPPLFNASESESSRSIAIVKLGSGSGLVASTLSTLLNPSRDYLVATNLPKVCKLLEANLMAVSLLSSNPSVRGPGVTISPVSLGNHDDALALASAFRDESTNRLTFGSLTHTICSDLVTWGNTICLFCGNIYRLR</sequence>
<dbReference type="InterPro" id="IPR029063">
    <property type="entry name" value="SAM-dependent_MTases_sf"/>
</dbReference>
<dbReference type="Proteomes" id="UP000807469">
    <property type="component" value="Unassembled WGS sequence"/>
</dbReference>